<proteinExistence type="predicted"/>
<dbReference type="EMBL" id="BKAL01000017">
    <property type="protein sequence ID" value="GEP70915.1"/>
    <property type="molecule type" value="Genomic_DNA"/>
</dbReference>
<keyword evidence="2" id="KW-1185">Reference proteome</keyword>
<dbReference type="RefSeq" id="WP_218866564.1">
    <property type="nucleotide sequence ID" value="NZ_BAABBJ010000013.1"/>
</dbReference>
<evidence type="ECO:0000313" key="2">
    <source>
        <dbReference type="Proteomes" id="UP000321798"/>
    </source>
</evidence>
<protein>
    <recommendedName>
        <fullName evidence="3">2'-5' RNA ligase</fullName>
    </recommendedName>
</protein>
<comment type="caution">
    <text evidence="1">The sequence shown here is derived from an EMBL/GenBank/DDBJ whole genome shotgun (WGS) entry which is preliminary data.</text>
</comment>
<dbReference type="SUPFAM" id="SSF55144">
    <property type="entry name" value="LigT-like"/>
    <property type="match status" value="1"/>
</dbReference>
<dbReference type="Pfam" id="PF13563">
    <property type="entry name" value="2_5_RNA_ligase2"/>
    <property type="match status" value="1"/>
</dbReference>
<evidence type="ECO:0000313" key="1">
    <source>
        <dbReference type="EMBL" id="GEP70915.1"/>
    </source>
</evidence>
<dbReference type="Gene3D" id="3.90.1140.10">
    <property type="entry name" value="Cyclic phosphodiesterase"/>
    <property type="match status" value="1"/>
</dbReference>
<organism evidence="1 2">
    <name type="scientific">Cellulomonas soli</name>
    <dbReference type="NCBI Taxonomy" id="931535"/>
    <lineage>
        <taxon>Bacteria</taxon>
        <taxon>Bacillati</taxon>
        <taxon>Actinomycetota</taxon>
        <taxon>Actinomycetes</taxon>
        <taxon>Micrococcales</taxon>
        <taxon>Cellulomonadaceae</taxon>
        <taxon>Cellulomonas</taxon>
    </lineage>
</organism>
<dbReference type="InterPro" id="IPR009097">
    <property type="entry name" value="Cyclic_Pdiesterase"/>
</dbReference>
<accession>A0A512PI90</accession>
<evidence type="ECO:0008006" key="3">
    <source>
        <dbReference type="Google" id="ProtNLM"/>
    </source>
</evidence>
<gene>
    <name evidence="1" type="ORF">CSO01_36300</name>
</gene>
<dbReference type="Proteomes" id="UP000321798">
    <property type="component" value="Unassembled WGS sequence"/>
</dbReference>
<dbReference type="AlphaFoldDB" id="A0A512PI90"/>
<name>A0A512PI90_9CELL</name>
<reference evidence="1 2" key="1">
    <citation type="submission" date="2019-07" db="EMBL/GenBank/DDBJ databases">
        <title>Whole genome shotgun sequence of Cellulomonas soli NBRC 109434.</title>
        <authorList>
            <person name="Hosoyama A."/>
            <person name="Uohara A."/>
            <person name="Ohji S."/>
            <person name="Ichikawa N."/>
        </authorList>
    </citation>
    <scope>NUCLEOTIDE SEQUENCE [LARGE SCALE GENOMIC DNA]</scope>
    <source>
        <strain evidence="1 2">NBRC 109434</strain>
    </source>
</reference>
<sequence length="188" mass="20427">MHSLDDLTPQPPATRTAVIVPVPAAEGVVGRHRARLDRAAGWGVPAHITVLYPFLPPDELGPVALDRLGAAIASEPEFDATFAAPGWFGSDVLWLGPHPAEPFRRLTLAVWRAFPDRPPYGGAFDEIHPHVTVAERPMGAPGDLERAEDDVRPHLPFAQHVDHALLIAGTDAPRSWRTVQRMPLGHVS</sequence>